<dbReference type="OrthoDB" id="7334795at2"/>
<dbReference type="Proteomes" id="UP000185696">
    <property type="component" value="Unassembled WGS sequence"/>
</dbReference>
<dbReference type="Pfam" id="PF13649">
    <property type="entry name" value="Methyltransf_25"/>
    <property type="match status" value="1"/>
</dbReference>
<evidence type="ECO:0000259" key="1">
    <source>
        <dbReference type="Pfam" id="PF13649"/>
    </source>
</evidence>
<feature type="domain" description="Methyltransferase" evidence="1">
    <location>
        <begin position="95"/>
        <end position="183"/>
    </location>
</feature>
<protein>
    <recommendedName>
        <fullName evidence="1">Methyltransferase domain-containing protein</fullName>
    </recommendedName>
</protein>
<evidence type="ECO:0000313" key="2">
    <source>
        <dbReference type="EMBL" id="OLF06158.1"/>
    </source>
</evidence>
<accession>A0A7Z0WGA0</accession>
<name>A0A7Z0WGA0_9PSEU</name>
<evidence type="ECO:0000313" key="3">
    <source>
        <dbReference type="Proteomes" id="UP000185696"/>
    </source>
</evidence>
<sequence>MDPRHLELLSRLDGPWVEDPLLLRSAELMRQVALERCSSDGRESTDGCRSYHAWWQYWRAIGLVSTPDWHVANYADVFAGDRDARVLVSGTADHGVLRHLAQAGARGPIAVLDLCPTPLEMCSWYASEHLPGPLSTHRADVLAAPFGEAEFDLITTYAFLSRFPDPVKERVVAGWRAMLRPGGRVLTTIRLEPEVPMSVPELDELSPRLLAAVDDGDPGILHEVAAAYVRSGSTSHPLRSVEHAHELFAGFDVTVEIGVLRNRFYEDRDYAVISARL</sequence>
<dbReference type="SUPFAM" id="SSF53335">
    <property type="entry name" value="S-adenosyl-L-methionine-dependent methyltransferases"/>
    <property type="match status" value="1"/>
</dbReference>
<comment type="caution">
    <text evidence="2">The sequence shown here is derived from an EMBL/GenBank/DDBJ whole genome shotgun (WGS) entry which is preliminary data.</text>
</comment>
<reference evidence="2 3" key="1">
    <citation type="submission" date="2016-12" db="EMBL/GenBank/DDBJ databases">
        <title>The draft genome sequence of Actinophytocola xinjiangensis.</title>
        <authorList>
            <person name="Wang W."/>
            <person name="Yuan L."/>
        </authorList>
    </citation>
    <scope>NUCLEOTIDE SEQUENCE [LARGE SCALE GENOMIC DNA]</scope>
    <source>
        <strain evidence="2 3">CGMCC 4.4663</strain>
    </source>
</reference>
<dbReference type="AlphaFoldDB" id="A0A7Z0WGA0"/>
<dbReference type="EMBL" id="MSIF01000023">
    <property type="protein sequence ID" value="OLF06158.1"/>
    <property type="molecule type" value="Genomic_DNA"/>
</dbReference>
<dbReference type="RefSeq" id="WP_075136967.1">
    <property type="nucleotide sequence ID" value="NZ_MSIF01000023.1"/>
</dbReference>
<gene>
    <name evidence="2" type="ORF">BLA60_33010</name>
</gene>
<proteinExistence type="predicted"/>
<dbReference type="InterPro" id="IPR029063">
    <property type="entry name" value="SAM-dependent_MTases_sf"/>
</dbReference>
<dbReference type="InterPro" id="IPR041698">
    <property type="entry name" value="Methyltransf_25"/>
</dbReference>
<dbReference type="Gene3D" id="3.40.50.150">
    <property type="entry name" value="Vaccinia Virus protein VP39"/>
    <property type="match status" value="1"/>
</dbReference>
<organism evidence="2 3">
    <name type="scientific">Actinophytocola xinjiangensis</name>
    <dbReference type="NCBI Taxonomy" id="485602"/>
    <lineage>
        <taxon>Bacteria</taxon>
        <taxon>Bacillati</taxon>
        <taxon>Actinomycetota</taxon>
        <taxon>Actinomycetes</taxon>
        <taxon>Pseudonocardiales</taxon>
        <taxon>Pseudonocardiaceae</taxon>
    </lineage>
</organism>
<keyword evidence="3" id="KW-1185">Reference proteome</keyword>